<sequence>MRNENSNTETKRPCSSKKEIGIKENKKLKDKLEQQEKKVEFLEREILKENLIIKEIEDEEREKDEQCQENICRLAHNIQELEKKMQNSTPKLGANEESERMTRKDKRSVSERSPQQRTLKEHLKKITKTT</sequence>
<feature type="compositionally biased region" description="Basic and acidic residues" evidence="1">
    <location>
        <begin position="97"/>
        <end position="110"/>
    </location>
</feature>
<proteinExistence type="predicted"/>
<evidence type="ECO:0000256" key="1">
    <source>
        <dbReference type="SAM" id="MobiDB-lite"/>
    </source>
</evidence>
<reference evidence="2" key="1">
    <citation type="submission" date="2019-08" db="EMBL/GenBank/DDBJ databases">
        <title>The genome of the North American firefly Photinus pyralis.</title>
        <authorList>
            <consortium name="Photinus pyralis genome working group"/>
            <person name="Fallon T.R."/>
            <person name="Sander Lower S.E."/>
            <person name="Weng J.-K."/>
        </authorList>
    </citation>
    <scope>NUCLEOTIDE SEQUENCE</scope>
    <source>
        <strain evidence="2">TRF0915ILg1</strain>
        <tissue evidence="2">Whole body</tissue>
    </source>
</reference>
<keyword evidence="3" id="KW-1185">Reference proteome</keyword>
<evidence type="ECO:0000313" key="2">
    <source>
        <dbReference type="EMBL" id="KAF2900150.1"/>
    </source>
</evidence>
<comment type="caution">
    <text evidence="2">The sequence shown here is derived from an EMBL/GenBank/DDBJ whole genome shotgun (WGS) entry which is preliminary data.</text>
</comment>
<gene>
    <name evidence="2" type="ORF">ILUMI_06034</name>
</gene>
<feature type="region of interest" description="Disordered" evidence="1">
    <location>
        <begin position="1"/>
        <end position="23"/>
    </location>
</feature>
<dbReference type="AlphaFoldDB" id="A0A8K0GCZ7"/>
<name>A0A8K0GCZ7_IGNLU</name>
<feature type="region of interest" description="Disordered" evidence="1">
    <location>
        <begin position="83"/>
        <end position="130"/>
    </location>
</feature>
<accession>A0A8K0GCZ7</accession>
<dbReference type="Proteomes" id="UP000801492">
    <property type="component" value="Unassembled WGS sequence"/>
</dbReference>
<dbReference type="EMBL" id="VTPC01002356">
    <property type="protein sequence ID" value="KAF2900150.1"/>
    <property type="molecule type" value="Genomic_DNA"/>
</dbReference>
<evidence type="ECO:0000313" key="3">
    <source>
        <dbReference type="Proteomes" id="UP000801492"/>
    </source>
</evidence>
<organism evidence="2 3">
    <name type="scientific">Ignelater luminosus</name>
    <name type="common">Cucubano</name>
    <name type="synonym">Pyrophorus luminosus</name>
    <dbReference type="NCBI Taxonomy" id="2038154"/>
    <lineage>
        <taxon>Eukaryota</taxon>
        <taxon>Metazoa</taxon>
        <taxon>Ecdysozoa</taxon>
        <taxon>Arthropoda</taxon>
        <taxon>Hexapoda</taxon>
        <taxon>Insecta</taxon>
        <taxon>Pterygota</taxon>
        <taxon>Neoptera</taxon>
        <taxon>Endopterygota</taxon>
        <taxon>Coleoptera</taxon>
        <taxon>Polyphaga</taxon>
        <taxon>Elateriformia</taxon>
        <taxon>Elateroidea</taxon>
        <taxon>Elateridae</taxon>
        <taxon>Agrypninae</taxon>
        <taxon>Pyrophorini</taxon>
        <taxon>Ignelater</taxon>
    </lineage>
</organism>
<protein>
    <submittedName>
        <fullName evidence="2">Uncharacterized protein</fullName>
    </submittedName>
</protein>